<dbReference type="InterPro" id="IPR016197">
    <property type="entry name" value="Chromo-like_dom_sf"/>
</dbReference>
<dbReference type="Proteomes" id="UP000604825">
    <property type="component" value="Unassembled WGS sequence"/>
</dbReference>
<evidence type="ECO:0008006" key="3">
    <source>
        <dbReference type="Google" id="ProtNLM"/>
    </source>
</evidence>
<proteinExistence type="predicted"/>
<keyword evidence="2" id="KW-1185">Reference proteome</keyword>
<reference evidence="1" key="1">
    <citation type="submission" date="2020-10" db="EMBL/GenBank/DDBJ databases">
        <authorList>
            <person name="Han B."/>
            <person name="Lu T."/>
            <person name="Zhao Q."/>
            <person name="Huang X."/>
            <person name="Zhao Y."/>
        </authorList>
    </citation>
    <scope>NUCLEOTIDE SEQUENCE</scope>
</reference>
<accession>A0A811Q2X9</accession>
<protein>
    <recommendedName>
        <fullName evidence="3">Chromo domain-containing protein</fullName>
    </recommendedName>
</protein>
<dbReference type="SUPFAM" id="SSF54160">
    <property type="entry name" value="Chromo domain-like"/>
    <property type="match status" value="1"/>
</dbReference>
<gene>
    <name evidence="1" type="ORF">NCGR_LOCUS34713</name>
</gene>
<evidence type="ECO:0000313" key="1">
    <source>
        <dbReference type="EMBL" id="CAD6250946.1"/>
    </source>
</evidence>
<sequence length="164" mass="18424">MRKRLRRARGRARRPLVAAATVPSRADLRSAFFPILHHMGDKRRIAIAAALFRRPAKEPKQGGGDDKEAYGEVDRIVSKYRTVAAAVFAEDGFATAIVATEYLVEWKDGHEPSWVPAEAIAADVVAEYETLWWTTTKKADTEALAALLVDETLRRDPTRRTHRD</sequence>
<evidence type="ECO:0000313" key="2">
    <source>
        <dbReference type="Proteomes" id="UP000604825"/>
    </source>
</evidence>
<dbReference type="EMBL" id="CAJGYO010000008">
    <property type="protein sequence ID" value="CAD6250946.1"/>
    <property type="molecule type" value="Genomic_DNA"/>
</dbReference>
<dbReference type="OrthoDB" id="341259at2759"/>
<dbReference type="AlphaFoldDB" id="A0A811Q2X9"/>
<comment type="caution">
    <text evidence="1">The sequence shown here is derived from an EMBL/GenBank/DDBJ whole genome shotgun (WGS) entry which is preliminary data.</text>
</comment>
<organism evidence="1 2">
    <name type="scientific">Miscanthus lutarioriparius</name>
    <dbReference type="NCBI Taxonomy" id="422564"/>
    <lineage>
        <taxon>Eukaryota</taxon>
        <taxon>Viridiplantae</taxon>
        <taxon>Streptophyta</taxon>
        <taxon>Embryophyta</taxon>
        <taxon>Tracheophyta</taxon>
        <taxon>Spermatophyta</taxon>
        <taxon>Magnoliopsida</taxon>
        <taxon>Liliopsida</taxon>
        <taxon>Poales</taxon>
        <taxon>Poaceae</taxon>
        <taxon>PACMAD clade</taxon>
        <taxon>Panicoideae</taxon>
        <taxon>Andropogonodae</taxon>
        <taxon>Andropogoneae</taxon>
        <taxon>Saccharinae</taxon>
        <taxon>Miscanthus</taxon>
    </lineage>
</organism>
<dbReference type="Gene3D" id="2.40.50.40">
    <property type="match status" value="1"/>
</dbReference>
<name>A0A811Q2X9_9POAL</name>